<feature type="non-terminal residue" evidence="1">
    <location>
        <position position="1"/>
    </location>
</feature>
<protein>
    <submittedName>
        <fullName evidence="1">Phosphate-binding protein</fullName>
    </submittedName>
</protein>
<gene>
    <name evidence="1" type="ORF">DHM44_02775</name>
</gene>
<evidence type="ECO:0000313" key="1">
    <source>
        <dbReference type="EMBL" id="HCW92584.1"/>
    </source>
</evidence>
<comment type="caution">
    <text evidence="1">The sequence shown here is derived from an EMBL/GenBank/DDBJ whole genome shotgun (WGS) entry which is preliminary data.</text>
</comment>
<reference evidence="1 2" key="1">
    <citation type="journal article" date="2018" name="Nat. Biotechnol.">
        <title>A standardized bacterial taxonomy based on genome phylogeny substantially revises the tree of life.</title>
        <authorList>
            <person name="Parks D.H."/>
            <person name="Chuvochina M."/>
            <person name="Waite D.W."/>
            <person name="Rinke C."/>
            <person name="Skarshewski A."/>
            <person name="Chaumeil P.A."/>
            <person name="Hugenholtz P."/>
        </authorList>
    </citation>
    <scope>NUCLEOTIDE SEQUENCE [LARGE SCALE GENOMIC DNA]</scope>
    <source>
        <strain evidence="1">UBA8672</strain>
    </source>
</reference>
<dbReference type="Proteomes" id="UP000262325">
    <property type="component" value="Unassembled WGS sequence"/>
</dbReference>
<proteinExistence type="predicted"/>
<evidence type="ECO:0000313" key="2">
    <source>
        <dbReference type="Proteomes" id="UP000262325"/>
    </source>
</evidence>
<accession>A0A3D5QA82</accession>
<sequence>KVPGIDAYVDLFLSEKMIGEYGYLKNIGLIPLPKEKREEVRKSWENRKELQLSDLK</sequence>
<name>A0A3D5QA82_FLESI</name>
<dbReference type="EMBL" id="DPPF01000060">
    <property type="protein sequence ID" value="HCW92584.1"/>
    <property type="molecule type" value="Genomic_DNA"/>
</dbReference>
<organism evidence="1 2">
    <name type="scientific">Flexistipes sinusarabici</name>
    <dbReference type="NCBI Taxonomy" id="2352"/>
    <lineage>
        <taxon>Bacteria</taxon>
        <taxon>Pseudomonadati</taxon>
        <taxon>Deferribacterota</taxon>
        <taxon>Deferribacteres</taxon>
        <taxon>Deferribacterales</taxon>
        <taxon>Flexistipitaceae</taxon>
        <taxon>Flexistipes</taxon>
    </lineage>
</organism>
<dbReference type="AlphaFoldDB" id="A0A3D5QA82"/>